<proteinExistence type="predicted"/>
<evidence type="ECO:0000313" key="1">
    <source>
        <dbReference type="EMBL" id="CAB4363197.1"/>
    </source>
</evidence>
<organism evidence="3">
    <name type="scientific">freshwater metagenome</name>
    <dbReference type="NCBI Taxonomy" id="449393"/>
    <lineage>
        <taxon>unclassified sequences</taxon>
        <taxon>metagenomes</taxon>
        <taxon>ecological metagenomes</taxon>
    </lineage>
</organism>
<evidence type="ECO:0000313" key="2">
    <source>
        <dbReference type="EMBL" id="CAB4729135.1"/>
    </source>
</evidence>
<sequence length="398" mass="41271">MHARGLRVTVLGFVALFGVACSNSSTATSVATTDVGSTLAPVPTTLGDALPAPLTAVLAEAARWQRFTTGDDTIEVWICHVPLDSTAAIYGGMQLRQPLTPAGVADVMTRQVTPYFDTLSHGEYHPVFRAGGEVNMATADEPQSCVDEAVAGAASDTNAVFAVADAEHGDTQPGGFGTVGDQCDAPPCSVDATGRSAYIGASDFHEDWGDLKPMDLAEHEIGHTLGWMHSGVETTGEYLSALDVMSNSAAPRDVNPDRRDASDTLGLNRLLAGWLPPSAVWAAPAVGGTVTLAPSMSLVDTRLAVVAIDATHFLTIELLTADGFDAHLPADGIAVHRVEVNDGIIQDAVPLVGEKPFDKLLQVGGVLTTDNVRITVDAGGGKGPAAEWTVTIVPSLGS</sequence>
<accession>A0A6J7BJQ6</accession>
<protein>
    <submittedName>
        <fullName evidence="3">Unannotated protein</fullName>
    </submittedName>
</protein>
<dbReference type="EMBL" id="CAEZYF010000012">
    <property type="protein sequence ID" value="CAB4729135.1"/>
    <property type="molecule type" value="Genomic_DNA"/>
</dbReference>
<evidence type="ECO:0000313" key="4">
    <source>
        <dbReference type="EMBL" id="CAB4920908.1"/>
    </source>
</evidence>
<name>A0A6J7BJQ6_9ZZZZ</name>
<gene>
    <name evidence="2" type="ORF">UFOPK2656_01979</name>
    <name evidence="3" type="ORF">UFOPK3267_00014</name>
    <name evidence="4" type="ORF">UFOPK3651_00847</name>
    <name evidence="5" type="ORF">UFOPK3931_01764</name>
    <name evidence="1" type="ORF">UFOPK4189_00978</name>
</gene>
<dbReference type="PROSITE" id="PS51257">
    <property type="entry name" value="PROKAR_LIPOPROTEIN"/>
    <property type="match status" value="1"/>
</dbReference>
<dbReference type="EMBL" id="CAFBOL010000046">
    <property type="protein sequence ID" value="CAB4995465.1"/>
    <property type="molecule type" value="Genomic_DNA"/>
</dbReference>
<dbReference type="EMBL" id="CAESGF010000004">
    <property type="protein sequence ID" value="CAB4363197.1"/>
    <property type="molecule type" value="Genomic_DNA"/>
</dbReference>
<evidence type="ECO:0000313" key="5">
    <source>
        <dbReference type="EMBL" id="CAB4995465.1"/>
    </source>
</evidence>
<dbReference type="AlphaFoldDB" id="A0A6J7BJQ6"/>
<dbReference type="SUPFAM" id="SSF55486">
    <property type="entry name" value="Metalloproteases ('zincins'), catalytic domain"/>
    <property type="match status" value="1"/>
</dbReference>
<evidence type="ECO:0000313" key="3">
    <source>
        <dbReference type="EMBL" id="CAB4845862.1"/>
    </source>
</evidence>
<dbReference type="EMBL" id="CAFBIY010000001">
    <property type="protein sequence ID" value="CAB4845862.1"/>
    <property type="molecule type" value="Genomic_DNA"/>
</dbReference>
<reference evidence="3" key="1">
    <citation type="submission" date="2020-05" db="EMBL/GenBank/DDBJ databases">
        <authorList>
            <person name="Chiriac C."/>
            <person name="Salcher M."/>
            <person name="Ghai R."/>
            <person name="Kavagutti S V."/>
        </authorList>
    </citation>
    <scope>NUCLEOTIDE SEQUENCE</scope>
</reference>
<dbReference type="EMBL" id="CAFBMT010000004">
    <property type="protein sequence ID" value="CAB4920908.1"/>
    <property type="molecule type" value="Genomic_DNA"/>
</dbReference>